<protein>
    <submittedName>
        <fullName evidence="3">Oxidoreductase</fullName>
    </submittedName>
</protein>
<dbReference type="InterPro" id="IPR023210">
    <property type="entry name" value="NADP_OxRdtase_dom"/>
</dbReference>
<dbReference type="InterPro" id="IPR036812">
    <property type="entry name" value="NAD(P)_OxRdtase_dom_sf"/>
</dbReference>
<dbReference type="SUPFAM" id="SSF51430">
    <property type="entry name" value="NAD(P)-linked oxidoreductase"/>
    <property type="match status" value="1"/>
</dbReference>
<accession>A0A916Y1V9</accession>
<dbReference type="Gene3D" id="3.20.20.100">
    <property type="entry name" value="NADP-dependent oxidoreductase domain"/>
    <property type="match status" value="1"/>
</dbReference>
<dbReference type="Pfam" id="PF00248">
    <property type="entry name" value="Aldo_ket_red"/>
    <property type="match status" value="1"/>
</dbReference>
<dbReference type="EMBL" id="BMHO01000001">
    <property type="protein sequence ID" value="GGD26748.1"/>
    <property type="molecule type" value="Genomic_DNA"/>
</dbReference>
<dbReference type="InterPro" id="IPR050523">
    <property type="entry name" value="AKR_Detox_Biosynth"/>
</dbReference>
<gene>
    <name evidence="3" type="ORF">GCM10010915_03470</name>
</gene>
<feature type="domain" description="NADP-dependent oxidoreductase" evidence="2">
    <location>
        <begin position="13"/>
        <end position="284"/>
    </location>
</feature>
<dbReference type="AlphaFoldDB" id="A0A916Y1V9"/>
<name>A0A916Y1V9_9MICO</name>
<dbReference type="CDD" id="cd19088">
    <property type="entry name" value="AKR_AKR13B1"/>
    <property type="match status" value="1"/>
</dbReference>
<dbReference type="PANTHER" id="PTHR43364:SF4">
    <property type="entry name" value="NAD(P)-LINKED OXIDOREDUCTASE SUPERFAMILY PROTEIN"/>
    <property type="match status" value="1"/>
</dbReference>
<sequence>MKQRKVGDRLVGPIGLGTQNLSVAGRPDRETAVATIHAALDSGISLLDTSDAYTTEADGQGHNELLIAEALASYSGDSSHVLVATKGGLIFRDEGPWIRDGSPAHLIDAAGASRHRLGVDTIDLYHFHRPDPDRDFSASVDALAYLVANGTVRRVGLSNVTVAQIEIAQSVLGEHLVSIENQYSPLARVDEAELRYADSRGLAYLLWAPLGGVGQAAVLGEAARAFRSVAEELGVSPQRVALAWELTVSGTTIPIPGATTPEQAIDCAAAVDLVLSAEQLARLTAP</sequence>
<reference evidence="3" key="2">
    <citation type="submission" date="2020-09" db="EMBL/GenBank/DDBJ databases">
        <authorList>
            <person name="Sun Q."/>
            <person name="Zhou Y."/>
        </authorList>
    </citation>
    <scope>NUCLEOTIDE SEQUENCE</scope>
    <source>
        <strain evidence="3">CGMCC 1.15152</strain>
    </source>
</reference>
<evidence type="ECO:0000256" key="1">
    <source>
        <dbReference type="ARBA" id="ARBA00023002"/>
    </source>
</evidence>
<keyword evidence="1" id="KW-0560">Oxidoreductase</keyword>
<dbReference type="GO" id="GO:0016491">
    <property type="term" value="F:oxidoreductase activity"/>
    <property type="evidence" value="ECO:0007669"/>
    <property type="project" value="UniProtKB-KW"/>
</dbReference>
<proteinExistence type="predicted"/>
<keyword evidence="4" id="KW-1185">Reference proteome</keyword>
<reference evidence="3" key="1">
    <citation type="journal article" date="2014" name="Int. J. Syst. Evol. Microbiol.">
        <title>Complete genome sequence of Corynebacterium casei LMG S-19264T (=DSM 44701T), isolated from a smear-ripened cheese.</title>
        <authorList>
            <consortium name="US DOE Joint Genome Institute (JGI-PGF)"/>
            <person name="Walter F."/>
            <person name="Albersmeier A."/>
            <person name="Kalinowski J."/>
            <person name="Ruckert C."/>
        </authorList>
    </citation>
    <scope>NUCLEOTIDE SEQUENCE</scope>
    <source>
        <strain evidence="3">CGMCC 1.15152</strain>
    </source>
</reference>
<dbReference type="RefSeq" id="WP_188710605.1">
    <property type="nucleotide sequence ID" value="NZ_BMHO01000001.1"/>
</dbReference>
<organism evidence="3 4">
    <name type="scientific">Microbacterium faecale</name>
    <dbReference type="NCBI Taxonomy" id="1804630"/>
    <lineage>
        <taxon>Bacteria</taxon>
        <taxon>Bacillati</taxon>
        <taxon>Actinomycetota</taxon>
        <taxon>Actinomycetes</taxon>
        <taxon>Micrococcales</taxon>
        <taxon>Microbacteriaceae</taxon>
        <taxon>Microbacterium</taxon>
    </lineage>
</organism>
<comment type="caution">
    <text evidence="3">The sequence shown here is derived from an EMBL/GenBank/DDBJ whole genome shotgun (WGS) entry which is preliminary data.</text>
</comment>
<evidence type="ECO:0000259" key="2">
    <source>
        <dbReference type="Pfam" id="PF00248"/>
    </source>
</evidence>
<dbReference type="PANTHER" id="PTHR43364">
    <property type="entry name" value="NADH-SPECIFIC METHYLGLYOXAL REDUCTASE-RELATED"/>
    <property type="match status" value="1"/>
</dbReference>
<dbReference type="Proteomes" id="UP000633205">
    <property type="component" value="Unassembled WGS sequence"/>
</dbReference>
<evidence type="ECO:0000313" key="4">
    <source>
        <dbReference type="Proteomes" id="UP000633205"/>
    </source>
</evidence>
<evidence type="ECO:0000313" key="3">
    <source>
        <dbReference type="EMBL" id="GGD26748.1"/>
    </source>
</evidence>